<dbReference type="PROSITE" id="PS51257">
    <property type="entry name" value="PROKAR_LIPOPROTEIN"/>
    <property type="match status" value="1"/>
</dbReference>
<evidence type="ECO:0000313" key="2">
    <source>
        <dbReference type="Proteomes" id="UP001409291"/>
    </source>
</evidence>
<keyword evidence="2" id="KW-1185">Reference proteome</keyword>
<evidence type="ECO:0000313" key="1">
    <source>
        <dbReference type="EMBL" id="MEN5380218.1"/>
    </source>
</evidence>
<name>A0ABV0C127_9SPHI</name>
<organism evidence="1 2">
    <name type="scientific">Sphingobacterium kitahiroshimense</name>
    <dbReference type="NCBI Taxonomy" id="470446"/>
    <lineage>
        <taxon>Bacteria</taxon>
        <taxon>Pseudomonadati</taxon>
        <taxon>Bacteroidota</taxon>
        <taxon>Sphingobacteriia</taxon>
        <taxon>Sphingobacteriales</taxon>
        <taxon>Sphingobacteriaceae</taxon>
        <taxon>Sphingobacterium</taxon>
    </lineage>
</organism>
<dbReference type="EMBL" id="JBDJNQ010000014">
    <property type="protein sequence ID" value="MEN5380218.1"/>
    <property type="molecule type" value="Genomic_DNA"/>
</dbReference>
<dbReference type="RefSeq" id="WP_346583112.1">
    <property type="nucleotide sequence ID" value="NZ_JBDJLH010000013.1"/>
</dbReference>
<comment type="caution">
    <text evidence="1">The sequence shown here is derived from an EMBL/GenBank/DDBJ whole genome shotgun (WGS) entry which is preliminary data.</text>
</comment>
<gene>
    <name evidence="1" type="ORF">ABE541_23325</name>
</gene>
<proteinExistence type="predicted"/>
<reference evidence="1 2" key="1">
    <citation type="submission" date="2024-04" db="EMBL/GenBank/DDBJ databases">
        <title>WGS of bacteria from Torrens River.</title>
        <authorList>
            <person name="Wyrsch E.R."/>
            <person name="Drigo B."/>
        </authorList>
    </citation>
    <scope>NUCLEOTIDE SEQUENCE [LARGE SCALE GENOMIC DNA]</scope>
    <source>
        <strain evidence="1 2">TWI391</strain>
    </source>
</reference>
<evidence type="ECO:0008006" key="3">
    <source>
        <dbReference type="Google" id="ProtNLM"/>
    </source>
</evidence>
<sequence length="148" mass="17067">MKYFLTLLPLSLLLSCNNGNGNETQKQRADSLAREVLEQRLDIRDLANSDHFMYYENTEAQNTTDIKKLAGVEKIKAKVVAYRIYKNLSLENNRYVFKAKSPLELQIPNKIFVSFERAFITSNNNVISSKDSIKLQLPTNFQDSVLTW</sequence>
<accession>A0ABV0C127</accession>
<dbReference type="Proteomes" id="UP001409291">
    <property type="component" value="Unassembled WGS sequence"/>
</dbReference>
<protein>
    <recommendedName>
        <fullName evidence="3">Lipoprotein</fullName>
    </recommendedName>
</protein>